<accession>A0AAV4MQS3</accession>
<protein>
    <submittedName>
        <fullName evidence="1">Uncharacterized protein</fullName>
    </submittedName>
</protein>
<evidence type="ECO:0000313" key="1">
    <source>
        <dbReference type="EMBL" id="GIX73169.1"/>
    </source>
</evidence>
<comment type="caution">
    <text evidence="1">The sequence shown here is derived from an EMBL/GenBank/DDBJ whole genome shotgun (WGS) entry which is preliminary data.</text>
</comment>
<sequence>MSQFLPVENFRWLDSEELSKEDSDIGYILEVDLLYPKHLHNMHNDLPLAPEHVLITYVMLSNYSKNLCDEFGLKSTLPSKN</sequence>
<gene>
    <name evidence="1" type="primary">AVEN_235934_1</name>
    <name evidence="1" type="ORF">CEXT_693351</name>
</gene>
<dbReference type="AlphaFoldDB" id="A0AAV4MQS3"/>
<proteinExistence type="predicted"/>
<keyword evidence="2" id="KW-1185">Reference proteome</keyword>
<name>A0AAV4MQS3_CAEEX</name>
<evidence type="ECO:0000313" key="2">
    <source>
        <dbReference type="Proteomes" id="UP001054945"/>
    </source>
</evidence>
<reference evidence="1 2" key="1">
    <citation type="submission" date="2021-06" db="EMBL/GenBank/DDBJ databases">
        <title>Caerostris extrusa draft genome.</title>
        <authorList>
            <person name="Kono N."/>
            <person name="Arakawa K."/>
        </authorList>
    </citation>
    <scope>NUCLEOTIDE SEQUENCE [LARGE SCALE GENOMIC DNA]</scope>
</reference>
<dbReference type="Proteomes" id="UP001054945">
    <property type="component" value="Unassembled WGS sequence"/>
</dbReference>
<organism evidence="1 2">
    <name type="scientific">Caerostris extrusa</name>
    <name type="common">Bark spider</name>
    <name type="synonym">Caerostris bankana</name>
    <dbReference type="NCBI Taxonomy" id="172846"/>
    <lineage>
        <taxon>Eukaryota</taxon>
        <taxon>Metazoa</taxon>
        <taxon>Ecdysozoa</taxon>
        <taxon>Arthropoda</taxon>
        <taxon>Chelicerata</taxon>
        <taxon>Arachnida</taxon>
        <taxon>Araneae</taxon>
        <taxon>Araneomorphae</taxon>
        <taxon>Entelegynae</taxon>
        <taxon>Araneoidea</taxon>
        <taxon>Araneidae</taxon>
        <taxon>Caerostris</taxon>
    </lineage>
</organism>
<dbReference type="EMBL" id="BPLR01002383">
    <property type="protein sequence ID" value="GIX73169.1"/>
    <property type="molecule type" value="Genomic_DNA"/>
</dbReference>